<dbReference type="Proteomes" id="UP001348817">
    <property type="component" value="Chromosome"/>
</dbReference>
<accession>A0AAU9CNY7</accession>
<keyword evidence="2" id="KW-1185">Reference proteome</keyword>
<name>A0AAU9CNY7_9BACT</name>
<dbReference type="AlphaFoldDB" id="A0AAU9CNY7"/>
<gene>
    <name evidence="1" type="ORF">FUAX_10890</name>
</gene>
<dbReference type="EMBL" id="AP025314">
    <property type="protein sequence ID" value="BDD08657.1"/>
    <property type="molecule type" value="Genomic_DNA"/>
</dbReference>
<protein>
    <submittedName>
        <fullName evidence="1">Uncharacterized protein</fullName>
    </submittedName>
</protein>
<proteinExistence type="predicted"/>
<dbReference type="RefSeq" id="WP_338393902.1">
    <property type="nucleotide sequence ID" value="NZ_AP025314.1"/>
</dbReference>
<reference evidence="1 2" key="1">
    <citation type="submission" date="2021-12" db="EMBL/GenBank/DDBJ databases">
        <title>Genome sequencing of bacteria with rrn-lacking chromosome and rrn-plasmid.</title>
        <authorList>
            <person name="Anda M."/>
            <person name="Iwasaki W."/>
        </authorList>
    </citation>
    <scope>NUCLEOTIDE SEQUENCE [LARGE SCALE GENOMIC DNA]</scope>
    <source>
        <strain evidence="1 2">DSM 100852</strain>
    </source>
</reference>
<sequence length="97" mass="10872">MARPKKEQKEKTIDSVCEAALDKFKKMNKRKGTHGEIIEKLEFCIGSYRYDKNPQGLVEFGHKASEILKGEKARHDKSVAQGLIDDLDSAISAHTNA</sequence>
<organism evidence="1 2">
    <name type="scientific">Fulvitalea axinellae</name>
    <dbReference type="NCBI Taxonomy" id="1182444"/>
    <lineage>
        <taxon>Bacteria</taxon>
        <taxon>Pseudomonadati</taxon>
        <taxon>Bacteroidota</taxon>
        <taxon>Cytophagia</taxon>
        <taxon>Cytophagales</taxon>
        <taxon>Persicobacteraceae</taxon>
        <taxon>Fulvitalea</taxon>
    </lineage>
</organism>
<evidence type="ECO:0000313" key="2">
    <source>
        <dbReference type="Proteomes" id="UP001348817"/>
    </source>
</evidence>
<evidence type="ECO:0000313" key="1">
    <source>
        <dbReference type="EMBL" id="BDD08657.1"/>
    </source>
</evidence>
<dbReference type="KEGG" id="fax:FUAX_10890"/>